<dbReference type="Proteomes" id="UP001620408">
    <property type="component" value="Unassembled WGS sequence"/>
</dbReference>
<dbReference type="PANTHER" id="PTHR43625:SF40">
    <property type="entry name" value="ALDO-KETO REDUCTASE YAKC [NADP(+)]"/>
    <property type="match status" value="1"/>
</dbReference>
<keyword evidence="1" id="KW-0560">Oxidoreductase</keyword>
<comment type="caution">
    <text evidence="4">The sequence shown here is derived from an EMBL/GenBank/DDBJ whole genome shotgun (WGS) entry which is preliminary data.</text>
</comment>
<reference evidence="4 5" key="1">
    <citation type="submission" date="2020-10" db="EMBL/GenBank/DDBJ databases">
        <title>Phylogeny of dyella-like bacteria.</title>
        <authorList>
            <person name="Fu J."/>
        </authorList>
    </citation>
    <scope>NUCLEOTIDE SEQUENCE [LARGE SCALE GENOMIC DNA]</scope>
    <source>
        <strain evidence="4 5">BB4</strain>
    </source>
</reference>
<gene>
    <name evidence="4" type="ORF">ISS97_01305</name>
</gene>
<dbReference type="PRINTS" id="PR00069">
    <property type="entry name" value="ALDKETRDTASE"/>
</dbReference>
<keyword evidence="5" id="KW-1185">Reference proteome</keyword>
<evidence type="ECO:0000256" key="1">
    <source>
        <dbReference type="ARBA" id="ARBA00023002"/>
    </source>
</evidence>
<name>A0ABW8JZ05_9GAMM</name>
<accession>A0ABW8JZ05</accession>
<sequence>MNAKHPQPNSKQFTLGGDLTVNRLGYGAMHLTGYGMWGPPDDKKGAIALLRHAVHDLGINFIDTADSYGPGDNEDIIREALYPYPADLVISTKGGMLRSGKLDWIHGAPGAPYIMPLGRPEYLRQQVEMSLRRLGVERISLYQLHSIDPTVPLADTLGELVRLQKQGKIHHLGLSNQPGVSIDQLMQARQYADIVAIENLYNIADRADDDVMRYAEEHRIAFIPWFPLGHGGLVGPDSPLAPIAHRYGLTASQLALAWLLHHSPATLLIPGTTSIKHLDENAVAANVELDSADMRAIVEAVDREHLPTWRPDRAAQVPASAATGTQDHARLAS</sequence>
<dbReference type="Gene3D" id="3.20.20.100">
    <property type="entry name" value="NADP-dependent oxidoreductase domain"/>
    <property type="match status" value="1"/>
</dbReference>
<evidence type="ECO:0000256" key="2">
    <source>
        <dbReference type="SAM" id="MobiDB-lite"/>
    </source>
</evidence>
<proteinExistence type="predicted"/>
<protein>
    <submittedName>
        <fullName evidence="4">Aldo/keto reductase</fullName>
    </submittedName>
</protein>
<evidence type="ECO:0000313" key="5">
    <source>
        <dbReference type="Proteomes" id="UP001620408"/>
    </source>
</evidence>
<dbReference type="InterPro" id="IPR020471">
    <property type="entry name" value="AKR"/>
</dbReference>
<dbReference type="SUPFAM" id="SSF51430">
    <property type="entry name" value="NAD(P)-linked oxidoreductase"/>
    <property type="match status" value="1"/>
</dbReference>
<dbReference type="InterPro" id="IPR023210">
    <property type="entry name" value="NADP_OxRdtase_dom"/>
</dbReference>
<feature type="domain" description="NADP-dependent oxidoreductase" evidence="3">
    <location>
        <begin position="23"/>
        <end position="300"/>
    </location>
</feature>
<evidence type="ECO:0000313" key="4">
    <source>
        <dbReference type="EMBL" id="MFK2915885.1"/>
    </source>
</evidence>
<dbReference type="EMBL" id="JADIKD010000005">
    <property type="protein sequence ID" value="MFK2915885.1"/>
    <property type="molecule type" value="Genomic_DNA"/>
</dbReference>
<evidence type="ECO:0000259" key="3">
    <source>
        <dbReference type="Pfam" id="PF00248"/>
    </source>
</evidence>
<dbReference type="CDD" id="cd19088">
    <property type="entry name" value="AKR_AKR13B1"/>
    <property type="match status" value="1"/>
</dbReference>
<feature type="region of interest" description="Disordered" evidence="2">
    <location>
        <begin position="309"/>
        <end position="333"/>
    </location>
</feature>
<dbReference type="Pfam" id="PF00248">
    <property type="entry name" value="Aldo_ket_red"/>
    <property type="match status" value="1"/>
</dbReference>
<dbReference type="InterPro" id="IPR036812">
    <property type="entry name" value="NAD(P)_OxRdtase_dom_sf"/>
</dbReference>
<organism evidence="4 5">
    <name type="scientific">Dyella koreensis</name>
    <dbReference type="NCBI Taxonomy" id="311235"/>
    <lineage>
        <taxon>Bacteria</taxon>
        <taxon>Pseudomonadati</taxon>
        <taxon>Pseudomonadota</taxon>
        <taxon>Gammaproteobacteria</taxon>
        <taxon>Lysobacterales</taxon>
        <taxon>Rhodanobacteraceae</taxon>
        <taxon>Dyella</taxon>
    </lineage>
</organism>
<dbReference type="PANTHER" id="PTHR43625">
    <property type="entry name" value="AFLATOXIN B1 ALDEHYDE REDUCTASE"/>
    <property type="match status" value="1"/>
</dbReference>
<dbReference type="InterPro" id="IPR050791">
    <property type="entry name" value="Aldo-Keto_reductase"/>
</dbReference>
<dbReference type="RefSeq" id="WP_379987473.1">
    <property type="nucleotide sequence ID" value="NZ_JADIKD010000005.1"/>
</dbReference>